<reference evidence="1" key="2">
    <citation type="submission" date="2015-08" db="EMBL/GenBank/DDBJ databases">
        <authorList>
            <person name="Babu N.S."/>
            <person name="Beckwith C.J."/>
            <person name="Beseler K.G."/>
            <person name="Brison A."/>
            <person name="Carone J.V."/>
            <person name="Caskin T.P."/>
            <person name="Diamond M."/>
            <person name="Durham M.E."/>
            <person name="Foxe J.M."/>
            <person name="Go M."/>
            <person name="Henderson B.A."/>
            <person name="Jones I.B."/>
            <person name="McGettigan J.A."/>
            <person name="Micheletti S.J."/>
            <person name="Nasrallah M.E."/>
            <person name="Ortiz D."/>
            <person name="Piller C.R."/>
            <person name="Privatt S.R."/>
            <person name="Schneider S.L."/>
            <person name="Sharp S."/>
            <person name="Smith T.C."/>
            <person name="Stanton J.D."/>
            <person name="Ullery H.E."/>
            <person name="Wilson R.J."/>
            <person name="Serrano M.G."/>
            <person name="Buck G."/>
            <person name="Lee V."/>
            <person name="Wang Y."/>
            <person name="Carvalho R."/>
            <person name="Voegtly L."/>
            <person name="Shi R."/>
            <person name="Duckworth R."/>
            <person name="Johnson A."/>
            <person name="Loviza R."/>
            <person name="Walstead R."/>
            <person name="Shah Z."/>
            <person name="Kiflezghi M."/>
            <person name="Wade K."/>
            <person name="Ball S.L."/>
            <person name="Bradley K.W."/>
            <person name="Asai D.J."/>
            <person name="Bowman C.A."/>
            <person name="Russell D.A."/>
            <person name="Pope W.H."/>
            <person name="Jacobs-Sera D."/>
            <person name="Hendrix R.W."/>
            <person name="Hatfull G.F."/>
        </authorList>
    </citation>
    <scope>NUCLEOTIDE SEQUENCE</scope>
    <source>
        <strain evidence="1">NCIMB 9866</strain>
    </source>
</reference>
<dbReference type="AlphaFoldDB" id="A0A0S2PIC5"/>
<name>A0A0S2PIC5_PSEPU</name>
<accession>A0A0S2PIC5</accession>
<dbReference type="InterPro" id="IPR025737">
    <property type="entry name" value="FApF"/>
</dbReference>
<dbReference type="Pfam" id="PF13557">
    <property type="entry name" value="Phenol_MetA_deg"/>
    <property type="match status" value="1"/>
</dbReference>
<reference evidence="1" key="1">
    <citation type="journal article" date="2015" name="Appl. Environ. Microbiol.">
        <title>HipH Catalyzes the Hydroxylation of 4-Hydroxyisophthalate to Protocatechuate in 2,4-Xylenol Catabolism by Pseudomonas putida NCIMB 9866.</title>
        <authorList>
            <person name="Chao H.J."/>
            <person name="Chen Y.F."/>
            <person name="Fang T."/>
            <person name="Xu Y."/>
            <person name="Huang W.E."/>
            <person name="Zhou N.Y."/>
        </authorList>
    </citation>
    <scope>NUCLEOTIDE SEQUENCE</scope>
    <source>
        <strain evidence="1">NCIMB 9866</strain>
    </source>
</reference>
<dbReference type="EMBL" id="KT428599">
    <property type="protein sequence ID" value="ALP00399.1"/>
    <property type="molecule type" value="Genomic_DNA"/>
</dbReference>
<protein>
    <submittedName>
        <fullName evidence="1">OrfX</fullName>
    </submittedName>
</protein>
<proteinExistence type="predicted"/>
<sequence>MYRGFRQTWCRCRGRFPALQTRCSPTRTMPCLARQQATGWLLAGASAYAEGHYVAGVEGIQAASAPPPGDYYLAYLVHYDIDNFRVPGSDAKLPGSNTGSVTALANRFIKITNVKVFGADYGFEAIVPVIRTSLDIHAVGLRDSGTGIGDVYLGPLVLAWHGIRWDSVAAAGIWLDTASTSSPGAPGKGYKSAMLTGGGTYYFDQEKSVTGSVLFRYERHGRKASGVRPGDQLSMEWGIGKNFGQYSLGVVGYSQWQLGNDSGAQVSQGNSQRHAVGLEVNYPVAAAGVFLKGAFYKEFSVRGGSGAEPAGSLFRVTVVKPF</sequence>
<evidence type="ECO:0000313" key="1">
    <source>
        <dbReference type="EMBL" id="ALP00399.1"/>
    </source>
</evidence>
<gene>
    <name evidence="1" type="primary">orfX</name>
</gene>
<organism evidence="1">
    <name type="scientific">Pseudomonas putida</name>
    <name type="common">Arthrobacter siderocapsulatus</name>
    <dbReference type="NCBI Taxonomy" id="303"/>
    <lineage>
        <taxon>Bacteria</taxon>
        <taxon>Pseudomonadati</taxon>
        <taxon>Pseudomonadota</taxon>
        <taxon>Gammaproteobacteria</taxon>
        <taxon>Pseudomonadales</taxon>
        <taxon>Pseudomonadaceae</taxon>
        <taxon>Pseudomonas</taxon>
    </lineage>
</organism>